<protein>
    <submittedName>
        <fullName evidence="1">Uncharacterized protein</fullName>
    </submittedName>
</protein>
<organism evidence="1 2">
    <name type="scientific">Peribacillus butanolivorans</name>
    <dbReference type="NCBI Taxonomy" id="421767"/>
    <lineage>
        <taxon>Bacteria</taxon>
        <taxon>Bacillati</taxon>
        <taxon>Bacillota</taxon>
        <taxon>Bacilli</taxon>
        <taxon>Bacillales</taxon>
        <taxon>Bacillaceae</taxon>
        <taxon>Peribacillus</taxon>
    </lineage>
</organism>
<dbReference type="Proteomes" id="UP000260457">
    <property type="component" value="Chromosome"/>
</dbReference>
<dbReference type="EMBL" id="CP030926">
    <property type="protein sequence ID" value="AXN39627.1"/>
    <property type="molecule type" value="Genomic_DNA"/>
</dbReference>
<reference evidence="1 2" key="1">
    <citation type="submission" date="2018-07" db="EMBL/GenBank/DDBJ databases">
        <title>The molecular basis for the intramolecular migration of carboxyl group in the catabolism of para-hydroxybenzoate via gentisate.</title>
        <authorList>
            <person name="Zhao H."/>
            <person name="Xu Y."/>
            <person name="Lin S."/>
            <person name="Spain J.C."/>
            <person name="Zhou N.-Y."/>
        </authorList>
    </citation>
    <scope>NUCLEOTIDE SEQUENCE [LARGE SCALE GENOMIC DNA]</scope>
    <source>
        <strain evidence="1 2">PHB-7a</strain>
    </source>
</reference>
<evidence type="ECO:0000313" key="2">
    <source>
        <dbReference type="Proteomes" id="UP000260457"/>
    </source>
</evidence>
<proteinExistence type="predicted"/>
<evidence type="ECO:0000313" key="1">
    <source>
        <dbReference type="EMBL" id="AXN39627.1"/>
    </source>
</evidence>
<keyword evidence="2" id="KW-1185">Reference proteome</keyword>
<sequence length="141" mass="16700">MKKILSYISEIKLSNSKNFSSLELEDRAVFMGVVAELLLSKELFKRNEELKSFIKVVFNINPLEYLFRSRTLLLSRIIRIIESAEKDELKKYIENVYIYIEKTTDKENKLKPAPNKTNKKGKNNTIDTIDRWRKVINRNNE</sequence>
<dbReference type="RefSeq" id="WP_116821444.1">
    <property type="nucleotide sequence ID" value="NZ_CP030926.1"/>
</dbReference>
<gene>
    <name evidence="1" type="ORF">DTO10_15465</name>
</gene>
<accession>A0ABN5N8W4</accession>
<dbReference type="GeneID" id="95399634"/>
<name>A0ABN5N8W4_9BACI</name>